<dbReference type="VEuPathDB" id="FungiDB:GGTG_03231"/>
<name>J3NPM4_GAET3</name>
<proteinExistence type="predicted"/>
<reference evidence="2" key="3">
    <citation type="submission" date="2010-09" db="EMBL/GenBank/DDBJ databases">
        <title>Annotation of Gaeumannomyces graminis var. tritici R3-111a-1.</title>
        <authorList>
            <consortium name="The Broad Institute Genome Sequencing Platform"/>
            <person name="Ma L.-J."/>
            <person name="Dead R."/>
            <person name="Young S.K."/>
            <person name="Zeng Q."/>
            <person name="Gargeya S."/>
            <person name="Fitzgerald M."/>
            <person name="Haas B."/>
            <person name="Abouelleil A."/>
            <person name="Alvarado L."/>
            <person name="Arachchi H.M."/>
            <person name="Berlin A."/>
            <person name="Brown A."/>
            <person name="Chapman S.B."/>
            <person name="Chen Z."/>
            <person name="Dunbar C."/>
            <person name="Freedman E."/>
            <person name="Gearin G."/>
            <person name="Gellesch M."/>
            <person name="Goldberg J."/>
            <person name="Griggs A."/>
            <person name="Gujja S."/>
            <person name="Heiman D."/>
            <person name="Howarth C."/>
            <person name="Larson L."/>
            <person name="Lui A."/>
            <person name="MacDonald P.J.P."/>
            <person name="Mehta T."/>
            <person name="Montmayeur A."/>
            <person name="Murphy C."/>
            <person name="Neiman D."/>
            <person name="Pearson M."/>
            <person name="Priest M."/>
            <person name="Roberts A."/>
            <person name="Saif S."/>
            <person name="Shea T."/>
            <person name="Shenoy N."/>
            <person name="Sisk P."/>
            <person name="Stolte C."/>
            <person name="Sykes S."/>
            <person name="Yandava C."/>
            <person name="Wortman J."/>
            <person name="Nusbaum C."/>
            <person name="Birren B."/>
        </authorList>
    </citation>
    <scope>NUCLEOTIDE SEQUENCE</scope>
    <source>
        <strain evidence="2">R3-111a-1</strain>
    </source>
</reference>
<reference evidence="3" key="4">
    <citation type="journal article" date="2015" name="G3 (Bethesda)">
        <title>Genome sequences of three phytopathogenic species of the Magnaporthaceae family of fungi.</title>
        <authorList>
            <person name="Okagaki L.H."/>
            <person name="Nunes C.C."/>
            <person name="Sailsbery J."/>
            <person name="Clay B."/>
            <person name="Brown D."/>
            <person name="John T."/>
            <person name="Oh Y."/>
            <person name="Young N."/>
            <person name="Fitzgerald M."/>
            <person name="Haas B.J."/>
            <person name="Zeng Q."/>
            <person name="Young S."/>
            <person name="Adiconis X."/>
            <person name="Fan L."/>
            <person name="Levin J.Z."/>
            <person name="Mitchell T.K."/>
            <person name="Okubara P.A."/>
            <person name="Farman M.L."/>
            <person name="Kohn L.M."/>
            <person name="Birren B."/>
            <person name="Ma L.-J."/>
            <person name="Dean R.A."/>
        </authorList>
    </citation>
    <scope>NUCLEOTIDE SEQUENCE</scope>
    <source>
        <strain evidence="3">R3-111a-1</strain>
    </source>
</reference>
<organism evidence="2">
    <name type="scientific">Gaeumannomyces tritici (strain R3-111a-1)</name>
    <name type="common">Wheat and barley take-all root rot fungus</name>
    <name type="synonym">Gaeumannomyces graminis var. tritici</name>
    <dbReference type="NCBI Taxonomy" id="644352"/>
    <lineage>
        <taxon>Eukaryota</taxon>
        <taxon>Fungi</taxon>
        <taxon>Dikarya</taxon>
        <taxon>Ascomycota</taxon>
        <taxon>Pezizomycotina</taxon>
        <taxon>Sordariomycetes</taxon>
        <taxon>Sordariomycetidae</taxon>
        <taxon>Magnaporthales</taxon>
        <taxon>Magnaporthaceae</taxon>
        <taxon>Gaeumannomyces</taxon>
    </lineage>
</organism>
<dbReference type="EMBL" id="GL385396">
    <property type="protein sequence ID" value="EJT78129.1"/>
    <property type="molecule type" value="Genomic_DNA"/>
</dbReference>
<dbReference type="HOGENOM" id="CLU_2004071_0_0_1"/>
<accession>J3NPM4</accession>
<evidence type="ECO:0000313" key="2">
    <source>
        <dbReference type="EMBL" id="EJT78129.1"/>
    </source>
</evidence>
<keyword evidence="4" id="KW-1185">Reference proteome</keyword>
<evidence type="ECO:0000256" key="1">
    <source>
        <dbReference type="SAM" id="MobiDB-lite"/>
    </source>
</evidence>
<reference evidence="2" key="2">
    <citation type="submission" date="2010-07" db="EMBL/GenBank/DDBJ databases">
        <authorList>
            <consortium name="The Broad Institute Genome Sequencing Platform"/>
            <consortium name="Broad Institute Genome Sequencing Center for Infectious Disease"/>
            <person name="Ma L.-J."/>
            <person name="Dead R."/>
            <person name="Young S."/>
            <person name="Zeng Q."/>
            <person name="Koehrsen M."/>
            <person name="Alvarado L."/>
            <person name="Berlin A."/>
            <person name="Chapman S.B."/>
            <person name="Chen Z."/>
            <person name="Freedman E."/>
            <person name="Gellesch M."/>
            <person name="Goldberg J."/>
            <person name="Griggs A."/>
            <person name="Gujja S."/>
            <person name="Heilman E.R."/>
            <person name="Heiman D."/>
            <person name="Hepburn T."/>
            <person name="Howarth C."/>
            <person name="Jen D."/>
            <person name="Larson L."/>
            <person name="Mehta T."/>
            <person name="Neiman D."/>
            <person name="Pearson M."/>
            <person name="Roberts A."/>
            <person name="Saif S."/>
            <person name="Shea T."/>
            <person name="Shenoy N."/>
            <person name="Sisk P."/>
            <person name="Stolte C."/>
            <person name="Sykes S."/>
            <person name="Walk T."/>
            <person name="White J."/>
            <person name="Yandava C."/>
            <person name="Haas B."/>
            <person name="Nusbaum C."/>
            <person name="Birren B."/>
        </authorList>
    </citation>
    <scope>NUCLEOTIDE SEQUENCE</scope>
    <source>
        <strain evidence="2">R3-111a-1</strain>
    </source>
</reference>
<reference evidence="3" key="5">
    <citation type="submission" date="2018-04" db="UniProtKB">
        <authorList>
            <consortium name="EnsemblFungi"/>
        </authorList>
    </citation>
    <scope>IDENTIFICATION</scope>
    <source>
        <strain evidence="3">R3-111a-1</strain>
    </source>
</reference>
<feature type="compositionally biased region" description="Basic residues" evidence="1">
    <location>
        <begin position="37"/>
        <end position="47"/>
    </location>
</feature>
<dbReference type="Proteomes" id="UP000006039">
    <property type="component" value="Unassembled WGS sequence"/>
</dbReference>
<sequence>MDEAHPARAPNGFPHLINPMPRTKNTRSPGPPIRSAWRSRLRGRRRPGTGSFDGHARGRACMQNWSRVMPLATFVGVMKSHVAFLIRRTSLTVSLYNNDSLTNKCAGCRTKVKALADYCGDLRD</sequence>
<gene>
    <name evidence="3" type="primary">20343689</name>
    <name evidence="2" type="ORF">GGTG_03231</name>
</gene>
<evidence type="ECO:0000313" key="3">
    <source>
        <dbReference type="EnsemblFungi" id="EJT78129"/>
    </source>
</evidence>
<evidence type="ECO:0000313" key="4">
    <source>
        <dbReference type="Proteomes" id="UP000006039"/>
    </source>
</evidence>
<protein>
    <submittedName>
        <fullName evidence="2 3">Uncharacterized protein</fullName>
    </submittedName>
</protein>
<reference evidence="4" key="1">
    <citation type="submission" date="2010-07" db="EMBL/GenBank/DDBJ databases">
        <title>The genome sequence of Gaeumannomyces graminis var. tritici strain R3-111a-1.</title>
        <authorList>
            <consortium name="The Broad Institute Genome Sequencing Platform"/>
            <person name="Ma L.-J."/>
            <person name="Dead R."/>
            <person name="Young S."/>
            <person name="Zeng Q."/>
            <person name="Koehrsen M."/>
            <person name="Alvarado L."/>
            <person name="Berlin A."/>
            <person name="Chapman S.B."/>
            <person name="Chen Z."/>
            <person name="Freedman E."/>
            <person name="Gellesch M."/>
            <person name="Goldberg J."/>
            <person name="Griggs A."/>
            <person name="Gujja S."/>
            <person name="Heilman E.R."/>
            <person name="Heiman D."/>
            <person name="Hepburn T."/>
            <person name="Howarth C."/>
            <person name="Jen D."/>
            <person name="Larson L."/>
            <person name="Mehta T."/>
            <person name="Neiman D."/>
            <person name="Pearson M."/>
            <person name="Roberts A."/>
            <person name="Saif S."/>
            <person name="Shea T."/>
            <person name="Shenoy N."/>
            <person name="Sisk P."/>
            <person name="Stolte C."/>
            <person name="Sykes S."/>
            <person name="Walk T."/>
            <person name="White J."/>
            <person name="Yandava C."/>
            <person name="Haas B."/>
            <person name="Nusbaum C."/>
            <person name="Birren B."/>
        </authorList>
    </citation>
    <scope>NUCLEOTIDE SEQUENCE [LARGE SCALE GENOMIC DNA]</scope>
    <source>
        <strain evidence="4">R3-111a-1</strain>
    </source>
</reference>
<feature type="region of interest" description="Disordered" evidence="1">
    <location>
        <begin position="1"/>
        <end position="57"/>
    </location>
</feature>
<dbReference type="AlphaFoldDB" id="J3NPM4"/>
<dbReference type="EnsemblFungi" id="EJT78129">
    <property type="protein sequence ID" value="EJT78129"/>
    <property type="gene ID" value="GGTG_03231"/>
</dbReference>
<dbReference type="GeneID" id="20343689"/>
<dbReference type="RefSeq" id="XP_009219274.1">
    <property type="nucleotide sequence ID" value="XM_009221010.1"/>
</dbReference>